<feature type="transmembrane region" description="Helical" evidence="6">
    <location>
        <begin position="211"/>
        <end position="228"/>
    </location>
</feature>
<dbReference type="RefSeq" id="WP_093824519.1">
    <property type="nucleotide sequence ID" value="NZ_JAVRES010000004.1"/>
</dbReference>
<evidence type="ECO:0000256" key="2">
    <source>
        <dbReference type="ARBA" id="ARBA00022475"/>
    </source>
</evidence>
<keyword evidence="5 6" id="KW-0472">Membrane</keyword>
<dbReference type="Pfam" id="PF02653">
    <property type="entry name" value="BPD_transp_2"/>
    <property type="match status" value="1"/>
</dbReference>
<dbReference type="GO" id="GO:0005886">
    <property type="term" value="C:plasma membrane"/>
    <property type="evidence" value="ECO:0007669"/>
    <property type="project" value="UniProtKB-SubCell"/>
</dbReference>
<feature type="transmembrane region" description="Helical" evidence="6">
    <location>
        <begin position="91"/>
        <end position="114"/>
    </location>
</feature>
<dbReference type="PANTHER" id="PTHR32196:SF72">
    <property type="entry name" value="RIBOSE IMPORT PERMEASE PROTEIN RBSC"/>
    <property type="match status" value="1"/>
</dbReference>
<name>A0ABD5EMB0_9ACTN</name>
<evidence type="ECO:0000256" key="1">
    <source>
        <dbReference type="ARBA" id="ARBA00004651"/>
    </source>
</evidence>
<comment type="caution">
    <text evidence="7">The sequence shown here is derived from an EMBL/GenBank/DDBJ whole genome shotgun (WGS) entry which is preliminary data.</text>
</comment>
<feature type="transmembrane region" description="Helical" evidence="6">
    <location>
        <begin position="266"/>
        <end position="283"/>
    </location>
</feature>
<gene>
    <name evidence="7" type="ORF">RM877_13550</name>
</gene>
<protein>
    <submittedName>
        <fullName evidence="7">ABC transporter permease</fullName>
    </submittedName>
</protein>
<evidence type="ECO:0000256" key="3">
    <source>
        <dbReference type="ARBA" id="ARBA00022692"/>
    </source>
</evidence>
<keyword evidence="2" id="KW-1003">Cell membrane</keyword>
<dbReference type="AlphaFoldDB" id="A0ABD5EMB0"/>
<dbReference type="Proteomes" id="UP001183535">
    <property type="component" value="Unassembled WGS sequence"/>
</dbReference>
<keyword evidence="8" id="KW-1185">Reference proteome</keyword>
<proteinExistence type="predicted"/>
<feature type="transmembrane region" description="Helical" evidence="6">
    <location>
        <begin position="240"/>
        <end position="259"/>
    </location>
</feature>
<dbReference type="PANTHER" id="PTHR32196">
    <property type="entry name" value="ABC TRANSPORTER PERMEASE PROTEIN YPHD-RELATED-RELATED"/>
    <property type="match status" value="1"/>
</dbReference>
<feature type="transmembrane region" description="Helical" evidence="6">
    <location>
        <begin position="121"/>
        <end position="139"/>
    </location>
</feature>
<evidence type="ECO:0000313" key="7">
    <source>
        <dbReference type="EMBL" id="MDT0435711.1"/>
    </source>
</evidence>
<evidence type="ECO:0000313" key="8">
    <source>
        <dbReference type="Proteomes" id="UP001183535"/>
    </source>
</evidence>
<feature type="transmembrane region" description="Helical" evidence="6">
    <location>
        <begin position="159"/>
        <end position="181"/>
    </location>
</feature>
<evidence type="ECO:0000256" key="5">
    <source>
        <dbReference type="ARBA" id="ARBA00023136"/>
    </source>
</evidence>
<accession>A0ABD5EMB0</accession>
<organism evidence="7 8">
    <name type="scientific">Streptomyces doudnae</name>
    <dbReference type="NCBI Taxonomy" id="3075536"/>
    <lineage>
        <taxon>Bacteria</taxon>
        <taxon>Bacillati</taxon>
        <taxon>Actinomycetota</taxon>
        <taxon>Actinomycetes</taxon>
        <taxon>Kitasatosporales</taxon>
        <taxon>Streptomycetaceae</taxon>
        <taxon>Streptomyces</taxon>
    </lineage>
</organism>
<dbReference type="InterPro" id="IPR001851">
    <property type="entry name" value="ABC_transp_permease"/>
</dbReference>
<feature type="transmembrane region" description="Helical" evidence="6">
    <location>
        <begin position="48"/>
        <end position="66"/>
    </location>
</feature>
<comment type="subcellular location">
    <subcellularLocation>
        <location evidence="1">Cell membrane</location>
        <topology evidence="1">Multi-pass membrane protein</topology>
    </subcellularLocation>
</comment>
<evidence type="ECO:0000256" key="6">
    <source>
        <dbReference type="SAM" id="Phobius"/>
    </source>
</evidence>
<keyword evidence="4 6" id="KW-1133">Transmembrane helix</keyword>
<reference evidence="8" key="1">
    <citation type="submission" date="2023-07" db="EMBL/GenBank/DDBJ databases">
        <title>30 novel species of actinomycetes from the DSMZ collection.</title>
        <authorList>
            <person name="Nouioui I."/>
        </authorList>
    </citation>
    <scope>NUCLEOTIDE SEQUENCE [LARGE SCALE GENOMIC DNA]</scope>
    <source>
        <strain evidence="8">DSM 41981</strain>
    </source>
</reference>
<dbReference type="CDD" id="cd06579">
    <property type="entry name" value="TM_PBP1_transp_AraH_like"/>
    <property type="match status" value="1"/>
</dbReference>
<sequence>MNTSLPAARLRTFLSRRTEIRAVVFLVLVLVYAAVWQPDVLQRYDVTLARIALDGLVALGLTLVILQGELDLSVGSVLAASGAVLALTPDLALGIVLALALGVAVGALNAVLVVVLKVNSFIATLGTMFAVRGLAFVLTGGQPVPIKDIESGIAFGQALLGPLTPRVLFFVVVFLALHVFLTRTRAGREFYAVGGNRQAAIDAGLPVRRRLATSFVMCAVLASCAGIINTLELTSADPTAGSTVMLVSIASAVVGGVLLNGGRGTIVGALIGAAALGILQISLDFGGYNPEIKNILVGAVLFVAVATDPSSLRIVRDRLKELLGRLLGRAAPQRQN</sequence>
<dbReference type="EMBL" id="JAVRES010000004">
    <property type="protein sequence ID" value="MDT0435711.1"/>
    <property type="molecule type" value="Genomic_DNA"/>
</dbReference>
<evidence type="ECO:0000256" key="4">
    <source>
        <dbReference type="ARBA" id="ARBA00022989"/>
    </source>
</evidence>
<feature type="transmembrane region" description="Helical" evidence="6">
    <location>
        <begin position="20"/>
        <end position="36"/>
    </location>
</feature>
<keyword evidence="3 6" id="KW-0812">Transmembrane</keyword>